<dbReference type="InterPro" id="IPR036676">
    <property type="entry name" value="PurM-like_C_sf"/>
</dbReference>
<gene>
    <name evidence="2" type="primary">thiL</name>
    <name evidence="5" type="ORF">LOC71_03460</name>
</gene>
<feature type="binding site" evidence="2">
    <location>
        <position position="77"/>
    </location>
    <ligand>
        <name>Mg(2+)</name>
        <dbReference type="ChEBI" id="CHEBI:18420"/>
        <label>3</label>
    </ligand>
</feature>
<keyword evidence="6" id="KW-1185">Reference proteome</keyword>
<feature type="binding site" evidence="2">
    <location>
        <position position="55"/>
    </location>
    <ligand>
        <name>substrate</name>
    </ligand>
</feature>
<reference evidence="5" key="1">
    <citation type="submission" date="2021-11" db="EMBL/GenBank/DDBJ databases">
        <title>Genome sequence.</title>
        <authorList>
            <person name="Sun Q."/>
        </authorList>
    </citation>
    <scope>NUCLEOTIDE SEQUENCE</scope>
    <source>
        <strain evidence="5">JC740</strain>
    </source>
</reference>
<dbReference type="PIRSF" id="PIRSF005303">
    <property type="entry name" value="Thiam_monoph_kin"/>
    <property type="match status" value="1"/>
</dbReference>
<feature type="domain" description="PurM-like C-terminal" evidence="4">
    <location>
        <begin position="167"/>
        <end position="284"/>
    </location>
</feature>
<feature type="binding site" evidence="2">
    <location>
        <position position="196"/>
    </location>
    <ligand>
        <name>Mg(2+)</name>
        <dbReference type="ChEBI" id="CHEBI:18420"/>
        <label>3</label>
    </ligand>
</feature>
<keyword evidence="2" id="KW-0479">Metal-binding</keyword>
<feature type="binding site" evidence="2">
    <location>
        <position position="198"/>
    </location>
    <ligand>
        <name>ATP</name>
        <dbReference type="ChEBI" id="CHEBI:30616"/>
    </ligand>
</feature>
<evidence type="ECO:0000256" key="2">
    <source>
        <dbReference type="HAMAP-Rule" id="MF_02128"/>
    </source>
</evidence>
<evidence type="ECO:0000259" key="3">
    <source>
        <dbReference type="Pfam" id="PF00586"/>
    </source>
</evidence>
<dbReference type="PANTHER" id="PTHR30270">
    <property type="entry name" value="THIAMINE-MONOPHOSPHATE KINASE"/>
    <property type="match status" value="1"/>
</dbReference>
<feature type="binding site" evidence="2">
    <location>
        <position position="77"/>
    </location>
    <ligand>
        <name>Mg(2+)</name>
        <dbReference type="ChEBI" id="CHEBI:18420"/>
        <label>2</label>
    </ligand>
</feature>
<feature type="binding site" evidence="2">
    <location>
        <position position="48"/>
    </location>
    <ligand>
        <name>Mg(2+)</name>
        <dbReference type="ChEBI" id="CHEBI:18420"/>
        <label>1</label>
    </ligand>
</feature>
<comment type="function">
    <text evidence="2">Catalyzes the ATP-dependent phosphorylation of thiamine-monophosphate (TMP) to form thiamine-pyrophosphate (TPP), the active form of vitamin B1.</text>
</comment>
<dbReference type="RefSeq" id="WP_230271367.1">
    <property type="nucleotide sequence ID" value="NZ_JAJKFW010000006.1"/>
</dbReference>
<feature type="binding site" evidence="2">
    <location>
        <position position="77"/>
    </location>
    <ligand>
        <name>Mg(2+)</name>
        <dbReference type="ChEBI" id="CHEBI:18420"/>
        <label>4</label>
    </ligand>
</feature>
<dbReference type="EC" id="2.7.4.16" evidence="2"/>
<keyword evidence="2" id="KW-0460">Magnesium</keyword>
<proteinExistence type="inferred from homology"/>
<feature type="binding site" evidence="2">
    <location>
        <position position="199"/>
    </location>
    <ligand>
        <name>Mg(2+)</name>
        <dbReference type="ChEBI" id="CHEBI:18420"/>
        <label>5</label>
    </ligand>
</feature>
<evidence type="ECO:0000313" key="5">
    <source>
        <dbReference type="EMBL" id="MCC9641318.1"/>
    </source>
</evidence>
<comment type="pathway">
    <text evidence="2">Cofactor biosynthesis; thiamine diphosphate biosynthesis; thiamine diphosphate from thiamine phosphate: step 1/1.</text>
</comment>
<comment type="caution">
    <text evidence="5">The sequence shown here is derived from an EMBL/GenBank/DDBJ whole genome shotgun (WGS) entry which is preliminary data.</text>
</comment>
<name>A0ABS8NCP3_9BACT</name>
<feature type="binding site" evidence="2">
    <location>
        <position position="107"/>
    </location>
    <ligand>
        <name>ATP</name>
        <dbReference type="ChEBI" id="CHEBI:30616"/>
    </ligand>
</feature>
<feature type="binding site" evidence="2">
    <location>
        <position position="48"/>
    </location>
    <ligand>
        <name>Mg(2+)</name>
        <dbReference type="ChEBI" id="CHEBI:18420"/>
        <label>2</label>
    </ligand>
</feature>
<feature type="binding site" evidence="2">
    <location>
        <position position="125"/>
    </location>
    <ligand>
        <name>Mg(2+)</name>
        <dbReference type="ChEBI" id="CHEBI:18420"/>
        <label>1</label>
    </ligand>
</feature>
<feature type="binding site" evidence="2">
    <location>
        <begin position="124"/>
        <end position="125"/>
    </location>
    <ligand>
        <name>ATP</name>
        <dbReference type="ChEBI" id="CHEBI:30616"/>
    </ligand>
</feature>
<dbReference type="EMBL" id="JAJKFW010000006">
    <property type="protein sequence ID" value="MCC9641318.1"/>
    <property type="molecule type" value="Genomic_DNA"/>
</dbReference>
<sequence length="314" mass="33687">MEQSFLAYLRGRTRQLPQVAVGIGDDAAVIDWPEPSVSNGLQQIACTDQIIDGVDFRSDEQSLVDIGFKSMAINLSDIAAMGARPASALVTLALPSDNATEIAGEVYEGILEAAQRYQVAIAGGDLSTYDGPLSISITILGWAEQPWLRSGAEEGDALFVTGALGGSLLGRHLRPEPRVELATKLNETVKVHAAIDVSDGFSLDLDRMLAASRMGAELSLESLPISDAAHEFAKTSGRTPLQHAWSDGEDFELIFCVSSEDAEVIEKTDWGVPVTRVGKVVGRTGLWKRVETSKFERVFPQGFVHGETDTAAAE</sequence>
<dbReference type="Pfam" id="PF02769">
    <property type="entry name" value="AIRS_C"/>
    <property type="match status" value="1"/>
</dbReference>
<dbReference type="InterPro" id="IPR006283">
    <property type="entry name" value="ThiL-like"/>
</dbReference>
<dbReference type="CDD" id="cd02194">
    <property type="entry name" value="ThiL"/>
    <property type="match status" value="1"/>
</dbReference>
<dbReference type="PANTHER" id="PTHR30270:SF0">
    <property type="entry name" value="THIAMINE-MONOPHOSPHATE KINASE"/>
    <property type="match status" value="1"/>
</dbReference>
<feature type="binding site" evidence="2">
    <location>
        <position position="249"/>
    </location>
    <ligand>
        <name>substrate</name>
    </ligand>
</feature>
<dbReference type="SUPFAM" id="SSF55326">
    <property type="entry name" value="PurM N-terminal domain-like"/>
    <property type="match status" value="1"/>
</dbReference>
<dbReference type="InterPro" id="IPR010918">
    <property type="entry name" value="PurM-like_C_dom"/>
</dbReference>
<feature type="binding site" evidence="2">
    <location>
        <position position="26"/>
    </location>
    <ligand>
        <name>Mg(2+)</name>
        <dbReference type="ChEBI" id="CHEBI:18420"/>
        <label>4</label>
    </ligand>
</feature>
<evidence type="ECO:0000259" key="4">
    <source>
        <dbReference type="Pfam" id="PF02769"/>
    </source>
</evidence>
<dbReference type="HAMAP" id="MF_02128">
    <property type="entry name" value="TMP_kinase"/>
    <property type="match status" value="1"/>
</dbReference>
<comment type="caution">
    <text evidence="2">Lacks conserved residue(s) required for the propagation of feature annotation.</text>
</comment>
<dbReference type="Proteomes" id="UP001430306">
    <property type="component" value="Unassembled WGS sequence"/>
</dbReference>
<dbReference type="GO" id="GO:0016301">
    <property type="term" value="F:kinase activity"/>
    <property type="evidence" value="ECO:0007669"/>
    <property type="project" value="UniProtKB-KW"/>
</dbReference>
<keyword evidence="2" id="KW-0547">Nucleotide-binding</keyword>
<dbReference type="Pfam" id="PF00586">
    <property type="entry name" value="AIRS"/>
    <property type="match status" value="1"/>
</dbReference>
<feature type="binding site" evidence="2">
    <location>
        <position position="26"/>
    </location>
    <ligand>
        <name>Mg(2+)</name>
        <dbReference type="ChEBI" id="CHEBI:18420"/>
        <label>3</label>
    </ligand>
</feature>
<organism evidence="5 6">
    <name type="scientific">Rhodopirellula halodulae</name>
    <dbReference type="NCBI Taxonomy" id="2894198"/>
    <lineage>
        <taxon>Bacteria</taxon>
        <taxon>Pseudomonadati</taxon>
        <taxon>Planctomycetota</taxon>
        <taxon>Planctomycetia</taxon>
        <taxon>Pirellulales</taxon>
        <taxon>Pirellulaceae</taxon>
        <taxon>Rhodopirellula</taxon>
    </lineage>
</organism>
<evidence type="ECO:0000256" key="1">
    <source>
        <dbReference type="ARBA" id="ARBA00022977"/>
    </source>
</evidence>
<keyword evidence="2" id="KW-0808">Transferase</keyword>
<dbReference type="SUPFAM" id="SSF56042">
    <property type="entry name" value="PurM C-terminal domain-like"/>
    <property type="match status" value="1"/>
</dbReference>
<dbReference type="InterPro" id="IPR036921">
    <property type="entry name" value="PurM-like_N_sf"/>
</dbReference>
<dbReference type="Gene3D" id="3.90.650.10">
    <property type="entry name" value="PurM-like C-terminal domain"/>
    <property type="match status" value="1"/>
</dbReference>
<accession>A0ABS8NCP3</accession>
<feature type="binding site" evidence="2">
    <location>
        <position position="149"/>
    </location>
    <ligand>
        <name>ATP</name>
        <dbReference type="ChEBI" id="CHEBI:30616"/>
    </ligand>
</feature>
<dbReference type="InterPro" id="IPR016188">
    <property type="entry name" value="PurM-like_N"/>
</dbReference>
<keyword evidence="2 5" id="KW-0418">Kinase</keyword>
<comment type="similarity">
    <text evidence="2">Belongs to the thiamine-monophosphate kinase family.</text>
</comment>
<dbReference type="Gene3D" id="3.30.1330.10">
    <property type="entry name" value="PurM-like, N-terminal domain"/>
    <property type="match status" value="1"/>
</dbReference>
<evidence type="ECO:0000313" key="6">
    <source>
        <dbReference type="Proteomes" id="UP001430306"/>
    </source>
</evidence>
<keyword evidence="1 2" id="KW-0784">Thiamine biosynthesis</keyword>
<keyword evidence="2" id="KW-0067">ATP-binding</keyword>
<feature type="binding site" evidence="2">
    <location>
        <position position="47"/>
    </location>
    <ligand>
        <name>Mg(2+)</name>
        <dbReference type="ChEBI" id="CHEBI:18420"/>
        <label>1</label>
    </ligand>
</feature>
<comment type="miscellaneous">
    <text evidence="2">Reaction mechanism of ThiL seems to utilize a direct, inline transfer of the gamma-phosphate of ATP to TMP rather than a phosphorylated enzyme intermediate.</text>
</comment>
<feature type="binding site" evidence="2">
    <location>
        <position position="303"/>
    </location>
    <ligand>
        <name>substrate</name>
    </ligand>
</feature>
<protein>
    <recommendedName>
        <fullName evidence="2">Thiamine-monophosphate kinase</fullName>
        <shortName evidence="2">TMP kinase</shortName>
        <shortName evidence="2">Thiamine-phosphate kinase</shortName>
        <ecNumber evidence="2">2.7.4.16</ecNumber>
    </recommendedName>
</protein>
<comment type="catalytic activity">
    <reaction evidence="2">
        <text>thiamine phosphate + ATP = thiamine diphosphate + ADP</text>
        <dbReference type="Rhea" id="RHEA:15913"/>
        <dbReference type="ChEBI" id="CHEBI:30616"/>
        <dbReference type="ChEBI" id="CHEBI:37575"/>
        <dbReference type="ChEBI" id="CHEBI:58937"/>
        <dbReference type="ChEBI" id="CHEBI:456216"/>
        <dbReference type="EC" id="2.7.4.16"/>
    </reaction>
</comment>
<feature type="domain" description="PurM-like N-terminal" evidence="3">
    <location>
        <begin position="24"/>
        <end position="142"/>
    </location>
</feature>